<dbReference type="RefSeq" id="WP_099034934.1">
    <property type="nucleotide sequence ID" value="NZ_BMGJ01000008.1"/>
</dbReference>
<evidence type="ECO:0008006" key="3">
    <source>
        <dbReference type="Google" id="ProtNLM"/>
    </source>
</evidence>
<sequence length="562" mass="64194">MSESLSEEFSRLLAGLAELEELIQSSDSSAVIISHCFSLTRHLQACFEQAPAPCMAQAQLIFTSYTDSQNLRLKRMLLALLFSHCHRWHPQSSSGLICAAMTLDVYSWPLNSDTFIRQIKRLDQQVWAHSLIPVSRLLPLRQKAGFYRRFARLSHPQLLLMVVAQVSIAAEKRPASQQWHHSLRRLTKQIPPGCYGMLEPLLPILGLIPPGSIIQRQDNTKAILLSKTRDTYLIKGLQPHSRTFNQYTEQIAVAEPVQPCSALQVENLSLLDTLWDKDWQRLHQEAEASLSAPPARQILSKPPAKLLAIQDLLRQEEPEVDNISAHIAAEGFLARQLKYTASHRSRMNLQMEEVKHALLFQGFERTSSILVQQALLNRLNQQYFPLQQHILQLCVLLGHILEALGERQSRIQNESLVTLGYFFCAGLFISSALKRRVRLPKRGLELFSLDSLFTLPATSSRAQQSMTLARSWQQDRLSLEAIRCHHQLPEDSELSGMSKTLATLLGLSLMICRQIYFADEPEQLVNRQYREQALQYLQLQPQDIRDVIIEVFENSQCYWPLE</sequence>
<evidence type="ECO:0000313" key="1">
    <source>
        <dbReference type="EMBL" id="GGD67004.1"/>
    </source>
</evidence>
<evidence type="ECO:0000313" key="2">
    <source>
        <dbReference type="Proteomes" id="UP000614272"/>
    </source>
</evidence>
<accession>A0ABQ1REC7</accession>
<name>A0ABQ1REC7_9ALTE</name>
<dbReference type="EMBL" id="BMGJ01000008">
    <property type="protein sequence ID" value="GGD67004.1"/>
    <property type="molecule type" value="Genomic_DNA"/>
</dbReference>
<proteinExistence type="predicted"/>
<gene>
    <name evidence="1" type="ORF">GCM10011357_22740</name>
</gene>
<dbReference type="Gene3D" id="1.10.3210.10">
    <property type="entry name" value="Hypothetical protein af1432"/>
    <property type="match status" value="1"/>
</dbReference>
<organism evidence="1 2">
    <name type="scientific">Lacimicrobium alkaliphilum</name>
    <dbReference type="NCBI Taxonomy" id="1526571"/>
    <lineage>
        <taxon>Bacteria</taxon>
        <taxon>Pseudomonadati</taxon>
        <taxon>Pseudomonadota</taxon>
        <taxon>Gammaproteobacteria</taxon>
        <taxon>Alteromonadales</taxon>
        <taxon>Alteromonadaceae</taxon>
        <taxon>Lacimicrobium</taxon>
    </lineage>
</organism>
<protein>
    <recommendedName>
        <fullName evidence="3">HDOD domain-containing protein</fullName>
    </recommendedName>
</protein>
<keyword evidence="2" id="KW-1185">Reference proteome</keyword>
<dbReference type="Proteomes" id="UP000614272">
    <property type="component" value="Unassembled WGS sequence"/>
</dbReference>
<comment type="caution">
    <text evidence="1">The sequence shown here is derived from an EMBL/GenBank/DDBJ whole genome shotgun (WGS) entry which is preliminary data.</text>
</comment>
<dbReference type="SUPFAM" id="SSF109604">
    <property type="entry name" value="HD-domain/PDEase-like"/>
    <property type="match status" value="1"/>
</dbReference>
<reference evidence="2" key="1">
    <citation type="journal article" date="2019" name="Int. J. Syst. Evol. Microbiol.">
        <title>The Global Catalogue of Microorganisms (GCM) 10K type strain sequencing project: providing services to taxonomists for standard genome sequencing and annotation.</title>
        <authorList>
            <consortium name="The Broad Institute Genomics Platform"/>
            <consortium name="The Broad Institute Genome Sequencing Center for Infectious Disease"/>
            <person name="Wu L."/>
            <person name="Ma J."/>
        </authorList>
    </citation>
    <scope>NUCLEOTIDE SEQUENCE [LARGE SCALE GENOMIC DNA]</scope>
    <source>
        <strain evidence="2">CGMCC 1.12923</strain>
    </source>
</reference>